<comment type="subcellular location">
    <subcellularLocation>
        <location evidence="1">Cell membrane</location>
        <topology evidence="1">Multi-pass membrane protein</topology>
    </subcellularLocation>
</comment>
<keyword evidence="7" id="KW-0479">Metal-binding</keyword>
<keyword evidence="8" id="KW-0249">Electron transport</keyword>
<dbReference type="SUPFAM" id="SSF81342">
    <property type="entry name" value="Transmembrane di-heme cytochromes"/>
    <property type="match status" value="1"/>
</dbReference>
<dbReference type="RefSeq" id="WP_121922617.1">
    <property type="nucleotide sequence ID" value="NZ_REFO01000010.1"/>
</dbReference>
<evidence type="ECO:0000256" key="4">
    <source>
        <dbReference type="ARBA" id="ARBA00022475"/>
    </source>
</evidence>
<dbReference type="InterPro" id="IPR011577">
    <property type="entry name" value="Cyt_b561_bac/Ni-Hgenase"/>
</dbReference>
<evidence type="ECO:0000313" key="14">
    <source>
        <dbReference type="EMBL" id="RMA97856.1"/>
    </source>
</evidence>
<proteinExistence type="inferred from homology"/>
<keyword evidence="5" id="KW-0349">Heme</keyword>
<evidence type="ECO:0000256" key="10">
    <source>
        <dbReference type="ARBA" id="ARBA00023004"/>
    </source>
</evidence>
<dbReference type="OrthoDB" id="197262at2"/>
<dbReference type="GO" id="GO:0022904">
    <property type="term" value="P:respiratory electron transport chain"/>
    <property type="evidence" value="ECO:0007669"/>
    <property type="project" value="InterPro"/>
</dbReference>
<evidence type="ECO:0000313" key="15">
    <source>
        <dbReference type="Proteomes" id="UP000280842"/>
    </source>
</evidence>
<reference evidence="14 15" key="1">
    <citation type="submission" date="2018-10" db="EMBL/GenBank/DDBJ databases">
        <title>Genomic Encyclopedia of Archaeal and Bacterial Type Strains, Phase II (KMG-II): from individual species to whole genera.</title>
        <authorList>
            <person name="Goeker M."/>
        </authorList>
    </citation>
    <scope>NUCLEOTIDE SEQUENCE [LARGE SCALE GENOMIC DNA]</scope>
    <source>
        <strain evidence="14 15">VM1</strain>
    </source>
</reference>
<evidence type="ECO:0000256" key="1">
    <source>
        <dbReference type="ARBA" id="ARBA00004651"/>
    </source>
</evidence>
<feature type="transmembrane region" description="Helical" evidence="12">
    <location>
        <begin position="128"/>
        <end position="150"/>
    </location>
</feature>
<dbReference type="GO" id="GO:0020037">
    <property type="term" value="F:heme binding"/>
    <property type="evidence" value="ECO:0007669"/>
    <property type="project" value="TreeGrafter"/>
</dbReference>
<keyword evidence="6 12" id="KW-0812">Transmembrane</keyword>
<dbReference type="InterPro" id="IPR051542">
    <property type="entry name" value="Hydrogenase_cytochrome"/>
</dbReference>
<keyword evidence="9 12" id="KW-1133">Transmembrane helix</keyword>
<keyword evidence="4" id="KW-1003">Cell membrane</keyword>
<evidence type="ECO:0000256" key="5">
    <source>
        <dbReference type="ARBA" id="ARBA00022617"/>
    </source>
</evidence>
<dbReference type="AlphaFoldDB" id="A0A3M0BMU5"/>
<dbReference type="GO" id="GO:0005886">
    <property type="term" value="C:plasma membrane"/>
    <property type="evidence" value="ECO:0007669"/>
    <property type="project" value="UniProtKB-SubCell"/>
</dbReference>
<sequence>MYEKLERVKRMTATMRIIHWTNVFCIIAAVITGLYIAHPYYQTLISTPAALKYVMAYNRLIHFFAALLLDVVSIVIFYLYFRSRFEKVYKKVIPTKQNLKEFWEVFLNLITLNRRKNFDSSHLDSFNAVYFTILHLLLLWMLFTGFYLYVQGLESGLSAIGSWWPALLHLATDWVGWLLGGQGGVRWWHHFTMWIILSWVAFHIYYQVWRTIFWKEGDIAIVFGGYKFRKLKKEEV</sequence>
<feature type="transmembrane region" description="Helical" evidence="12">
    <location>
        <begin position="20"/>
        <end position="41"/>
    </location>
</feature>
<name>A0A3M0BMU5_9AQUI</name>
<evidence type="ECO:0000256" key="11">
    <source>
        <dbReference type="ARBA" id="ARBA00023136"/>
    </source>
</evidence>
<evidence type="ECO:0000256" key="6">
    <source>
        <dbReference type="ARBA" id="ARBA00022692"/>
    </source>
</evidence>
<dbReference type="GO" id="GO:0009055">
    <property type="term" value="F:electron transfer activity"/>
    <property type="evidence" value="ECO:0007669"/>
    <property type="project" value="InterPro"/>
</dbReference>
<evidence type="ECO:0000256" key="12">
    <source>
        <dbReference type="SAM" id="Phobius"/>
    </source>
</evidence>
<dbReference type="EMBL" id="REFO01000010">
    <property type="protein sequence ID" value="RMA97856.1"/>
    <property type="molecule type" value="Genomic_DNA"/>
</dbReference>
<evidence type="ECO:0000256" key="8">
    <source>
        <dbReference type="ARBA" id="ARBA00022982"/>
    </source>
</evidence>
<dbReference type="GO" id="GO:0005506">
    <property type="term" value="F:iron ion binding"/>
    <property type="evidence" value="ECO:0007669"/>
    <property type="project" value="InterPro"/>
</dbReference>
<evidence type="ECO:0000256" key="9">
    <source>
        <dbReference type="ARBA" id="ARBA00022989"/>
    </source>
</evidence>
<dbReference type="Proteomes" id="UP000280842">
    <property type="component" value="Unassembled WGS sequence"/>
</dbReference>
<comment type="similarity">
    <text evidence="2">Belongs to the HupC/HyaC/HydC family.</text>
</comment>
<dbReference type="PANTHER" id="PTHR30485:SF0">
    <property type="entry name" value="NI_FE-HYDROGENASE 1 B-TYPE CYTOCHROME SUBUNIT-RELATED"/>
    <property type="match status" value="1"/>
</dbReference>
<organism evidence="14 15">
    <name type="scientific">Hydrogenothermus marinus</name>
    <dbReference type="NCBI Taxonomy" id="133270"/>
    <lineage>
        <taxon>Bacteria</taxon>
        <taxon>Pseudomonadati</taxon>
        <taxon>Aquificota</taxon>
        <taxon>Aquificia</taxon>
        <taxon>Aquificales</taxon>
        <taxon>Hydrogenothermaceae</taxon>
        <taxon>Hydrogenothermus</taxon>
    </lineage>
</organism>
<evidence type="ECO:0000256" key="3">
    <source>
        <dbReference type="ARBA" id="ARBA00022448"/>
    </source>
</evidence>
<protein>
    <submittedName>
        <fullName evidence="14">Ni/Fe-hydrogenase 1 B-type cytochrome subunit</fullName>
    </submittedName>
</protein>
<evidence type="ECO:0000256" key="2">
    <source>
        <dbReference type="ARBA" id="ARBA00008622"/>
    </source>
</evidence>
<gene>
    <name evidence="14" type="ORF">CLV39_0486</name>
</gene>
<feature type="domain" description="Cytochrome b561 bacterial/Ni-hydrogenase" evidence="13">
    <location>
        <begin position="10"/>
        <end position="225"/>
    </location>
</feature>
<accession>A0A3M0BMU5</accession>
<evidence type="ECO:0000259" key="13">
    <source>
        <dbReference type="Pfam" id="PF01292"/>
    </source>
</evidence>
<comment type="caution">
    <text evidence="14">The sequence shown here is derived from an EMBL/GenBank/DDBJ whole genome shotgun (WGS) entry which is preliminary data.</text>
</comment>
<keyword evidence="3" id="KW-0813">Transport</keyword>
<keyword evidence="15" id="KW-1185">Reference proteome</keyword>
<dbReference type="InterPro" id="IPR000516">
    <property type="entry name" value="Ni-dep_Hydgase_cyt-B"/>
</dbReference>
<dbReference type="PANTHER" id="PTHR30485">
    <property type="entry name" value="NI/FE-HYDROGENASE 1 B-TYPE CYTOCHROME SUBUNIT"/>
    <property type="match status" value="1"/>
</dbReference>
<dbReference type="InterPro" id="IPR016174">
    <property type="entry name" value="Di-haem_cyt_TM"/>
</dbReference>
<keyword evidence="10" id="KW-0408">Iron</keyword>
<dbReference type="PRINTS" id="PR00161">
    <property type="entry name" value="NIHGNASECYTB"/>
</dbReference>
<dbReference type="Pfam" id="PF01292">
    <property type="entry name" value="Ni_hydr_CYTB"/>
    <property type="match status" value="1"/>
</dbReference>
<keyword evidence="11 12" id="KW-0472">Membrane</keyword>
<feature type="transmembrane region" description="Helical" evidence="12">
    <location>
        <begin position="187"/>
        <end position="206"/>
    </location>
</feature>
<feature type="transmembrane region" description="Helical" evidence="12">
    <location>
        <begin position="61"/>
        <end position="81"/>
    </location>
</feature>
<evidence type="ECO:0000256" key="7">
    <source>
        <dbReference type="ARBA" id="ARBA00022723"/>
    </source>
</evidence>
<dbReference type="Gene3D" id="1.20.950.20">
    <property type="entry name" value="Transmembrane di-heme cytochromes, Chain C"/>
    <property type="match status" value="1"/>
</dbReference>